<evidence type="ECO:0000313" key="2">
    <source>
        <dbReference type="Proteomes" id="UP001732700"/>
    </source>
</evidence>
<keyword evidence="2" id="KW-1185">Reference proteome</keyword>
<reference evidence="1" key="1">
    <citation type="submission" date="2021-05" db="EMBL/GenBank/DDBJ databases">
        <authorList>
            <person name="Scholz U."/>
            <person name="Mascher M."/>
            <person name="Fiebig A."/>
        </authorList>
    </citation>
    <scope>NUCLEOTIDE SEQUENCE [LARGE SCALE GENOMIC DNA]</scope>
</reference>
<proteinExistence type="predicted"/>
<protein>
    <submittedName>
        <fullName evidence="1">Uncharacterized protein</fullName>
    </submittedName>
</protein>
<evidence type="ECO:0000313" key="1">
    <source>
        <dbReference type="EnsemblPlants" id="AVESA.00010b.r2.4DG0729050.1.CDS.1"/>
    </source>
</evidence>
<dbReference type="EnsemblPlants" id="AVESA.00010b.r2.4DG0729050.1">
    <property type="protein sequence ID" value="AVESA.00010b.r2.4DG0729050.1.CDS.1"/>
    <property type="gene ID" value="AVESA.00010b.r2.4DG0729050"/>
</dbReference>
<sequence>MGFWEKFDRECKWNAICCWVWTIAIGGAVLVVLIVAYVALFPPVFTSEDAVLQRFDLSAGRDPTKSTVSYNITVILALHHHNIHRGITYAPLATSFFFNGSRFDESTVLEGFYHKPRKVVRLPLSVSAVDSPVSLGAAGLQEFEKQNVTGSFSVELRLETVMQYKGLKTRCRLIVICPLKLQVVRPEVAPSPAATNDTNCTSGEHGEHNFCPTRCYRMEEYGRHCSL</sequence>
<reference evidence="1" key="2">
    <citation type="submission" date="2025-09" db="UniProtKB">
        <authorList>
            <consortium name="EnsemblPlants"/>
        </authorList>
    </citation>
    <scope>IDENTIFICATION</scope>
</reference>
<dbReference type="Proteomes" id="UP001732700">
    <property type="component" value="Chromosome 4D"/>
</dbReference>
<accession>A0ACD5X022</accession>
<name>A0ACD5X022_AVESA</name>
<organism evidence="1 2">
    <name type="scientific">Avena sativa</name>
    <name type="common">Oat</name>
    <dbReference type="NCBI Taxonomy" id="4498"/>
    <lineage>
        <taxon>Eukaryota</taxon>
        <taxon>Viridiplantae</taxon>
        <taxon>Streptophyta</taxon>
        <taxon>Embryophyta</taxon>
        <taxon>Tracheophyta</taxon>
        <taxon>Spermatophyta</taxon>
        <taxon>Magnoliopsida</taxon>
        <taxon>Liliopsida</taxon>
        <taxon>Poales</taxon>
        <taxon>Poaceae</taxon>
        <taxon>BOP clade</taxon>
        <taxon>Pooideae</taxon>
        <taxon>Poodae</taxon>
        <taxon>Poeae</taxon>
        <taxon>Poeae Chloroplast Group 1 (Aveneae type)</taxon>
        <taxon>Aveninae</taxon>
        <taxon>Avena</taxon>
    </lineage>
</organism>